<dbReference type="InterPro" id="IPR045351">
    <property type="entry name" value="DUF6531"/>
</dbReference>
<accession>A0A5S3URB0</accession>
<protein>
    <submittedName>
        <fullName evidence="5">Uncharacterized protein</fullName>
    </submittedName>
</protein>
<dbReference type="PRINTS" id="PR00394">
    <property type="entry name" value="RHSPROTEIN"/>
</dbReference>
<evidence type="ECO:0000259" key="4">
    <source>
        <dbReference type="Pfam" id="PF25023"/>
    </source>
</evidence>
<dbReference type="PANTHER" id="PTHR32305">
    <property type="match status" value="1"/>
</dbReference>
<dbReference type="Pfam" id="PF03527">
    <property type="entry name" value="RHS"/>
    <property type="match status" value="1"/>
</dbReference>
<dbReference type="InterPro" id="IPR001826">
    <property type="entry name" value="RHS"/>
</dbReference>
<sequence>MKISVKKSALYLALFTTNLTLTTHTYIDEETSEDVQTLEWGWGINSANAYSQDDCTDCYSGPPPCKADECMVVTPGDDFDDYEPLDINNYLDSDPNNYYDAYTGDSLGGGGNSVKEENECTTAGNPVRYQDGAKVEEFVDFIGGGLNPISISRTYDSSAAVNGSFGWYWRTILDVKLENFSGPGQYHRHYSFYKVLDNGKKVYFKSLDGVNYEATGDVEKYMKGATVVKKSNGTFEFTSSKGDKELYSADGKLIKVTLENGVSHSFIRTPGLIKIESSNGNYVKLVTSGGRVVKLIDQLGHEYTYNYYKEPILSDSYSLKSVTFPDGNSISYTYANSSYINSEYNYKKLTGVYYNSVRYSWFEYESDGNRAISSSHAHGIDKHTFKYESGFGGKTVEITNPLGHKVKYGFEGGKETEKQSLPSTYCPGMSLVKTYDDNGYIKTVTNENGYVTEYGYNAVGDVITKVVAKGTKEEALYSFIWNENRKISSEAGPGYIINYTYNSKGDISRREKTDHNLSVIQYVNTTYTYYSNNQINTIKVEASKLGDSPSFYYYDTKGNLTQIIEKGLRTAYSSYDALGRVGKIAYPTGLVETFTYYPRGEVKTKVTTDGQSQAKIEYKYNVMQQVTQEKHSTGLVIDYTYDQAFRLTKIQKNNGDVVSFTLDKMGNILSQQFYKSSNTSQKHSLASATYDELGRKLTESLNGKLLREYTYDNVGNILSIEDARGSITSYTYDGLNRVIAESAPDGGITEYNYNDDKLSSVRDARFNTTIYSHNSDGTVKKIQSPDTGSTHFYYYDNGMLKQKTDAKGNKIYYYYDEHGRLIRLSANGKLHRFKYRNGLLSEITDPSGSTSFGYNGAGNPTTQTNTINGIGYRTSHDYDQYGRLSQITYPGGNKVVYEYNKDNTVSRVLVNTNGTNRTLISNISYNATGANTGFNFGNGLKRTLARDGGNRISSIKTSGVQDLTYAYGKSGLISSITNKQNADASRNLGYDSASRLTSEQQGTSGIGSTYSYDRVGNRKKESSMGEKKAGWLVLHGRVSTVIPFIKRADKGDDVLTYASNSNRLSKIAGSEGTFSLSYDSNGNIINDGKRSYTYNNFNRLVGVSGGVQYKYNALGLRVSKKVDDTETHFIYSQSGQLMAEGTQKQYIYFNGQVVAYINNDQVYYVHNDHLGRPELLTDASKQVVWQAELYAFNRSVILDSVGGFNIGFPGQYYDAEKDSWYNIFRDYDANSGRYLQSDPIGLKGGSNTYIYAVSNPVSNIDPNGLWVPQVIGAFINLAYEGYNQLSSRELHLGRLAVAAGTGALGGFGSTAVRATLAGALGGAINTSYQEADKSNNSKSGCREKIDVEKVARSALLGAAGGLAGNVAGNIGKNIYKAPNTTIFDPSVSTPVNYGQHGTAIGAVIGGNIGNQ</sequence>
<feature type="domain" description="Teneurin-like YD-shell" evidence="4">
    <location>
        <begin position="1056"/>
        <end position="1145"/>
    </location>
</feature>
<dbReference type="Proteomes" id="UP000305729">
    <property type="component" value="Chromosome 2"/>
</dbReference>
<evidence type="ECO:0000313" key="5">
    <source>
        <dbReference type="EMBL" id="QPB86107.1"/>
    </source>
</evidence>
<evidence type="ECO:0000313" key="6">
    <source>
        <dbReference type="Proteomes" id="UP000305729"/>
    </source>
</evidence>
<dbReference type="PANTHER" id="PTHR32305:SF15">
    <property type="entry name" value="PROTEIN RHSA-RELATED"/>
    <property type="match status" value="1"/>
</dbReference>
<dbReference type="RefSeq" id="WP_138539499.1">
    <property type="nucleotide sequence ID" value="NZ_CP045430.1"/>
</dbReference>
<feature type="domain" description="RHS protein conserved region" evidence="2">
    <location>
        <begin position="1162"/>
        <end position="1192"/>
    </location>
</feature>
<name>A0A5S3URB0_9GAMM</name>
<dbReference type="Pfam" id="PF05593">
    <property type="entry name" value="RHS_repeat"/>
    <property type="match status" value="2"/>
</dbReference>
<dbReference type="Gene3D" id="2.180.10.10">
    <property type="entry name" value="RHS repeat-associated core"/>
    <property type="match status" value="2"/>
</dbReference>
<evidence type="ECO:0000256" key="1">
    <source>
        <dbReference type="ARBA" id="ARBA00022737"/>
    </source>
</evidence>
<dbReference type="InterPro" id="IPR050708">
    <property type="entry name" value="T6SS_VgrG/RHS"/>
</dbReference>
<dbReference type="NCBIfam" id="TIGR01643">
    <property type="entry name" value="YD_repeat_2x"/>
    <property type="match status" value="1"/>
</dbReference>
<keyword evidence="1" id="KW-0677">Repeat</keyword>
<dbReference type="Gene3D" id="3.90.930.1">
    <property type="match status" value="1"/>
</dbReference>
<proteinExistence type="predicted"/>
<dbReference type="Pfam" id="PF20148">
    <property type="entry name" value="DUF6531"/>
    <property type="match status" value="1"/>
</dbReference>
<dbReference type="Pfam" id="PF25023">
    <property type="entry name" value="TEN_YD-shell"/>
    <property type="match status" value="3"/>
</dbReference>
<evidence type="ECO:0000259" key="3">
    <source>
        <dbReference type="Pfam" id="PF20148"/>
    </source>
</evidence>
<dbReference type="InterPro" id="IPR031325">
    <property type="entry name" value="RHS_repeat"/>
</dbReference>
<evidence type="ECO:0000259" key="2">
    <source>
        <dbReference type="Pfam" id="PF03527"/>
    </source>
</evidence>
<dbReference type="InterPro" id="IPR006530">
    <property type="entry name" value="YD"/>
</dbReference>
<dbReference type="InterPro" id="IPR022385">
    <property type="entry name" value="Rhs_assc_core"/>
</dbReference>
<feature type="domain" description="Teneurin-like YD-shell" evidence="4">
    <location>
        <begin position="432"/>
        <end position="652"/>
    </location>
</feature>
<dbReference type="NCBIfam" id="TIGR03696">
    <property type="entry name" value="Rhs_assc_core"/>
    <property type="match status" value="1"/>
</dbReference>
<reference evidence="5 6" key="1">
    <citation type="submission" date="2019-10" db="EMBL/GenBank/DDBJ databases">
        <title>Pseudoalteromonas rubra S4059.</title>
        <authorList>
            <person name="Paulsen S."/>
            <person name="Wang X."/>
        </authorList>
    </citation>
    <scope>NUCLEOTIDE SEQUENCE [LARGE SCALE GENOMIC DNA]</scope>
    <source>
        <strain evidence="5 6">S4059</strain>
    </source>
</reference>
<dbReference type="EMBL" id="CP045430">
    <property type="protein sequence ID" value="QPB86107.1"/>
    <property type="molecule type" value="Genomic_DNA"/>
</dbReference>
<organism evidence="5 6">
    <name type="scientific">Pseudoalteromonas rubra</name>
    <dbReference type="NCBI Taxonomy" id="43658"/>
    <lineage>
        <taxon>Bacteria</taxon>
        <taxon>Pseudomonadati</taxon>
        <taxon>Pseudomonadota</taxon>
        <taxon>Gammaproteobacteria</taxon>
        <taxon>Alteromonadales</taxon>
        <taxon>Pseudoalteromonadaceae</taxon>
        <taxon>Pseudoalteromonas</taxon>
    </lineage>
</organism>
<feature type="domain" description="DUF6531" evidence="3">
    <location>
        <begin position="124"/>
        <end position="180"/>
    </location>
</feature>
<feature type="domain" description="Teneurin-like YD-shell" evidence="4">
    <location>
        <begin position="765"/>
        <end position="833"/>
    </location>
</feature>
<gene>
    <name evidence="5" type="ORF">CWC22_024230</name>
</gene>
<dbReference type="InterPro" id="IPR056823">
    <property type="entry name" value="TEN-like_YD-shell"/>
</dbReference>